<protein>
    <submittedName>
        <fullName evidence="1">DUF736 domain-containing protein</fullName>
    </submittedName>
</protein>
<dbReference type="AlphaFoldDB" id="A0A2W5V9V4"/>
<gene>
    <name evidence="1" type="ORF">DI526_02760</name>
</gene>
<dbReference type="RefSeq" id="WP_304273817.1">
    <property type="nucleotide sequence ID" value="NZ_QFQZ01000005.1"/>
</dbReference>
<accession>A0A2W5V9V4</accession>
<comment type="caution">
    <text evidence="1">The sequence shown here is derived from an EMBL/GenBank/DDBJ whole genome shotgun (WGS) entry which is preliminary data.</text>
</comment>
<dbReference type="InterPro" id="IPR007948">
    <property type="entry name" value="DUF736"/>
</dbReference>
<name>A0A2W5V9V4_9CAUL</name>
<organism evidence="1 2">
    <name type="scientific">Caulobacter segnis</name>
    <dbReference type="NCBI Taxonomy" id="88688"/>
    <lineage>
        <taxon>Bacteria</taxon>
        <taxon>Pseudomonadati</taxon>
        <taxon>Pseudomonadota</taxon>
        <taxon>Alphaproteobacteria</taxon>
        <taxon>Caulobacterales</taxon>
        <taxon>Caulobacteraceae</taxon>
        <taxon>Caulobacter</taxon>
    </lineage>
</organism>
<evidence type="ECO:0000313" key="2">
    <source>
        <dbReference type="Proteomes" id="UP000249393"/>
    </source>
</evidence>
<proteinExistence type="predicted"/>
<reference evidence="1 2" key="1">
    <citation type="submission" date="2017-08" db="EMBL/GenBank/DDBJ databases">
        <title>Infants hospitalized years apart are colonized by the same room-sourced microbial strains.</title>
        <authorList>
            <person name="Brooks B."/>
            <person name="Olm M.R."/>
            <person name="Firek B.A."/>
            <person name="Baker R."/>
            <person name="Thomas B.C."/>
            <person name="Morowitz M.J."/>
            <person name="Banfield J.F."/>
        </authorList>
    </citation>
    <scope>NUCLEOTIDE SEQUENCE [LARGE SCALE GENOMIC DNA]</scope>
    <source>
        <strain evidence="1">S2_003_000_R2_4</strain>
    </source>
</reference>
<dbReference type="Proteomes" id="UP000249393">
    <property type="component" value="Unassembled WGS sequence"/>
</dbReference>
<sequence>MTTIGHLRRDGAGFVGRLDTLSLAVDLRLVPATKFSARAPDFDITAGTADAGAAWRVNDTSGAVLSLKLDDPSWPEPINARAMASEDGELPLVWIRKVDTPATSPPPPAPG</sequence>
<evidence type="ECO:0000313" key="1">
    <source>
        <dbReference type="EMBL" id="PZR36709.1"/>
    </source>
</evidence>
<dbReference type="EMBL" id="QFQZ01000005">
    <property type="protein sequence ID" value="PZR36709.1"/>
    <property type="molecule type" value="Genomic_DNA"/>
</dbReference>
<dbReference type="Pfam" id="PF05284">
    <property type="entry name" value="DUF736"/>
    <property type="match status" value="1"/>
</dbReference>